<gene>
    <name evidence="1" type="ORF">RSOL_299260</name>
</gene>
<sequence>MRSWYFYQRRDSGLSVARWVI</sequence>
<dbReference type="Proteomes" id="UP000030108">
    <property type="component" value="Unassembled WGS sequence"/>
</dbReference>
<dbReference type="EMBL" id="JATN01000321">
    <property type="protein sequence ID" value="EUC59164.1"/>
    <property type="molecule type" value="Genomic_DNA"/>
</dbReference>
<evidence type="ECO:0000313" key="2">
    <source>
        <dbReference type="Proteomes" id="UP000030108"/>
    </source>
</evidence>
<proteinExistence type="predicted"/>
<accession>A0A0A1UJA1</accession>
<dbReference type="AlphaFoldDB" id="A0A0A1UJA1"/>
<evidence type="ECO:0000313" key="1">
    <source>
        <dbReference type="EMBL" id="EUC59164.1"/>
    </source>
</evidence>
<name>A0A0A1UJA1_9AGAM</name>
<reference evidence="2" key="1">
    <citation type="journal article" date="2014" name="Genome Announc.">
        <title>Draft genome sequence of the plant-pathogenic soil fungus Rhizoctonia solani anastomosis group 3 strain Rhs1AP.</title>
        <authorList>
            <person name="Cubeta M.A."/>
            <person name="Thomas E."/>
            <person name="Dean R.A."/>
            <person name="Jabaji S."/>
            <person name="Neate S.M."/>
            <person name="Tavantzis S."/>
            <person name="Toda T."/>
            <person name="Vilgalys R."/>
            <person name="Bharathan N."/>
            <person name="Fedorova-Abrams N."/>
            <person name="Pakala S.B."/>
            <person name="Pakala S.M."/>
            <person name="Zafar N."/>
            <person name="Joardar V."/>
            <person name="Losada L."/>
            <person name="Nierman W.C."/>
        </authorList>
    </citation>
    <scope>NUCLEOTIDE SEQUENCE [LARGE SCALE GENOMIC DNA]</scope>
    <source>
        <strain evidence="2">AG-3</strain>
    </source>
</reference>
<protein>
    <submittedName>
        <fullName evidence="1">Uncharacterized protein</fullName>
    </submittedName>
</protein>
<organism evidence="1 2">
    <name type="scientific">Rhizoctonia solani AG-3 Rhs1AP</name>
    <dbReference type="NCBI Taxonomy" id="1086054"/>
    <lineage>
        <taxon>Eukaryota</taxon>
        <taxon>Fungi</taxon>
        <taxon>Dikarya</taxon>
        <taxon>Basidiomycota</taxon>
        <taxon>Agaricomycotina</taxon>
        <taxon>Agaricomycetes</taxon>
        <taxon>Cantharellales</taxon>
        <taxon>Ceratobasidiaceae</taxon>
        <taxon>Rhizoctonia</taxon>
    </lineage>
</organism>
<comment type="caution">
    <text evidence="1">The sequence shown here is derived from an EMBL/GenBank/DDBJ whole genome shotgun (WGS) entry which is preliminary data.</text>
</comment>